<evidence type="ECO:0000313" key="4">
    <source>
        <dbReference type="EMBL" id="KAF8415059.1"/>
    </source>
</evidence>
<dbReference type="InterPro" id="IPR017439">
    <property type="entry name" value="Amidohydrolase"/>
</dbReference>
<organism evidence="4 5">
    <name type="scientific">Boletus edulis BED1</name>
    <dbReference type="NCBI Taxonomy" id="1328754"/>
    <lineage>
        <taxon>Eukaryota</taxon>
        <taxon>Fungi</taxon>
        <taxon>Dikarya</taxon>
        <taxon>Basidiomycota</taxon>
        <taxon>Agaricomycotina</taxon>
        <taxon>Agaricomycetes</taxon>
        <taxon>Agaricomycetidae</taxon>
        <taxon>Boletales</taxon>
        <taxon>Boletineae</taxon>
        <taxon>Boletaceae</taxon>
        <taxon>Boletoideae</taxon>
        <taxon>Boletus</taxon>
    </lineage>
</organism>
<evidence type="ECO:0000256" key="1">
    <source>
        <dbReference type="ARBA" id="ARBA00006247"/>
    </source>
</evidence>
<dbReference type="InterPro" id="IPR002933">
    <property type="entry name" value="Peptidase_M20"/>
</dbReference>
<dbReference type="Gene3D" id="3.40.630.10">
    <property type="entry name" value="Zn peptidases"/>
    <property type="match status" value="1"/>
</dbReference>
<evidence type="ECO:0000256" key="2">
    <source>
        <dbReference type="SAM" id="MobiDB-lite"/>
    </source>
</evidence>
<sequence length="551" mass="59764">MPITQDNIHPLARLTFVRKRVSMPESGDSDSDASSDNDLGTVDPTDRKAAGRTIACCYDMFAGVSKVINVMLLTGKEEISKNGHLSESDNEATQLHRQEYQLNRISDKTLGRYKHLCGVVLRLVPGIKALIGNPTSAMGLHDHLRAYQKLAFFVMCLPDDRRRDMDIRTIARPELKFEEHYAHDEYTQFMETQGFVVQRHYLLDTAWIATYTHNGPGRNDASAGNTAAVLGVNSEMDALPGIGHACGHNLIGIAGVAIACAAKAAMETLGIDGKVVLLGTPGEEGGSGKVRLWEKGAYEGMDVCLMCHPAPGPPHAASLSGSLAVVQRQVEYTGHTAHAGLSPWEGQNALDAAVLAYTSIGLLRQQIKPTHRVHGVFGGQDWAPNIIPDQALMHWYVRAPTTKEAHETAARVKGCFEAAATATGCTMNISYEGVRNELIQDKVLGEEFADVFRKRYGEIDYEYGIAGASTDFGNVSYLMPGLDPGFSIPTVPGGGNHTREFTRAASTDAAHEACYDVSKALAHVGMRVLTDAAFLARVKARFEADKKKRGD</sequence>
<dbReference type="InterPro" id="IPR011650">
    <property type="entry name" value="Peptidase_M20_dimer"/>
</dbReference>
<protein>
    <recommendedName>
        <fullName evidence="3">Peptidase M20 dimerisation domain-containing protein</fullName>
    </recommendedName>
</protein>
<dbReference type="NCBIfam" id="TIGR01891">
    <property type="entry name" value="amidohydrolases"/>
    <property type="match status" value="1"/>
</dbReference>
<keyword evidence="5" id="KW-1185">Reference proteome</keyword>
<dbReference type="InterPro" id="IPR036264">
    <property type="entry name" value="Bact_exopeptidase_dim_dom"/>
</dbReference>
<dbReference type="Pfam" id="PF07687">
    <property type="entry name" value="M20_dimer"/>
    <property type="match status" value="1"/>
</dbReference>
<feature type="region of interest" description="Disordered" evidence="2">
    <location>
        <begin position="22"/>
        <end position="45"/>
    </location>
</feature>
<comment type="similarity">
    <text evidence="1">Belongs to the peptidase M20A family.</text>
</comment>
<dbReference type="PANTHER" id="PTHR30575">
    <property type="entry name" value="PEPTIDASE M20"/>
    <property type="match status" value="1"/>
</dbReference>
<accession>A0AAD4BA61</accession>
<dbReference type="AlphaFoldDB" id="A0AAD4BA61"/>
<evidence type="ECO:0000259" key="3">
    <source>
        <dbReference type="Pfam" id="PF07687"/>
    </source>
</evidence>
<reference evidence="4" key="2">
    <citation type="journal article" date="2020" name="Nat. Commun.">
        <title>Large-scale genome sequencing of mycorrhizal fungi provides insights into the early evolution of symbiotic traits.</title>
        <authorList>
            <person name="Miyauchi S."/>
            <person name="Kiss E."/>
            <person name="Kuo A."/>
            <person name="Drula E."/>
            <person name="Kohler A."/>
            <person name="Sanchez-Garcia M."/>
            <person name="Morin E."/>
            <person name="Andreopoulos B."/>
            <person name="Barry K.W."/>
            <person name="Bonito G."/>
            <person name="Buee M."/>
            <person name="Carver A."/>
            <person name="Chen C."/>
            <person name="Cichocki N."/>
            <person name="Clum A."/>
            <person name="Culley D."/>
            <person name="Crous P.W."/>
            <person name="Fauchery L."/>
            <person name="Girlanda M."/>
            <person name="Hayes R.D."/>
            <person name="Keri Z."/>
            <person name="LaButti K."/>
            <person name="Lipzen A."/>
            <person name="Lombard V."/>
            <person name="Magnuson J."/>
            <person name="Maillard F."/>
            <person name="Murat C."/>
            <person name="Nolan M."/>
            <person name="Ohm R.A."/>
            <person name="Pangilinan J."/>
            <person name="Pereira M.F."/>
            <person name="Perotto S."/>
            <person name="Peter M."/>
            <person name="Pfister S."/>
            <person name="Riley R."/>
            <person name="Sitrit Y."/>
            <person name="Stielow J.B."/>
            <person name="Szollosi G."/>
            <person name="Zifcakova L."/>
            <person name="Stursova M."/>
            <person name="Spatafora J.W."/>
            <person name="Tedersoo L."/>
            <person name="Vaario L.M."/>
            <person name="Yamada A."/>
            <person name="Yan M."/>
            <person name="Wang P."/>
            <person name="Xu J."/>
            <person name="Bruns T."/>
            <person name="Baldrian P."/>
            <person name="Vilgalys R."/>
            <person name="Dunand C."/>
            <person name="Henrissat B."/>
            <person name="Grigoriev I.V."/>
            <person name="Hibbett D."/>
            <person name="Nagy L.G."/>
            <person name="Martin F.M."/>
        </authorList>
    </citation>
    <scope>NUCLEOTIDE SEQUENCE</scope>
    <source>
        <strain evidence="4">BED1</strain>
    </source>
</reference>
<feature type="domain" description="Peptidase M20 dimerisation" evidence="3">
    <location>
        <begin position="330"/>
        <end position="419"/>
    </location>
</feature>
<dbReference type="SUPFAM" id="SSF55031">
    <property type="entry name" value="Bacterial exopeptidase dimerisation domain"/>
    <property type="match status" value="1"/>
</dbReference>
<dbReference type="PANTHER" id="PTHR30575:SF0">
    <property type="entry name" value="XAA-ARG DIPEPTIDASE"/>
    <property type="match status" value="1"/>
</dbReference>
<evidence type="ECO:0000313" key="5">
    <source>
        <dbReference type="Proteomes" id="UP001194468"/>
    </source>
</evidence>
<dbReference type="CDD" id="cd05672">
    <property type="entry name" value="M20_ACY1L2-like"/>
    <property type="match status" value="1"/>
</dbReference>
<dbReference type="Proteomes" id="UP001194468">
    <property type="component" value="Unassembled WGS sequence"/>
</dbReference>
<proteinExistence type="inferred from homology"/>
<reference evidence="4" key="1">
    <citation type="submission" date="2019-10" db="EMBL/GenBank/DDBJ databases">
        <authorList>
            <consortium name="DOE Joint Genome Institute"/>
            <person name="Kuo A."/>
            <person name="Miyauchi S."/>
            <person name="Kiss E."/>
            <person name="Drula E."/>
            <person name="Kohler A."/>
            <person name="Sanchez-Garcia M."/>
            <person name="Andreopoulos B."/>
            <person name="Barry K.W."/>
            <person name="Bonito G."/>
            <person name="Buee M."/>
            <person name="Carver A."/>
            <person name="Chen C."/>
            <person name="Cichocki N."/>
            <person name="Clum A."/>
            <person name="Culley D."/>
            <person name="Crous P.W."/>
            <person name="Fauchery L."/>
            <person name="Girlanda M."/>
            <person name="Hayes R."/>
            <person name="Keri Z."/>
            <person name="LaButti K."/>
            <person name="Lipzen A."/>
            <person name="Lombard V."/>
            <person name="Magnuson J."/>
            <person name="Maillard F."/>
            <person name="Morin E."/>
            <person name="Murat C."/>
            <person name="Nolan M."/>
            <person name="Ohm R."/>
            <person name="Pangilinan J."/>
            <person name="Pereira M."/>
            <person name="Perotto S."/>
            <person name="Peter M."/>
            <person name="Riley R."/>
            <person name="Sitrit Y."/>
            <person name="Stielow B."/>
            <person name="Szollosi G."/>
            <person name="Zifcakova L."/>
            <person name="Stursova M."/>
            <person name="Spatafora J.W."/>
            <person name="Tedersoo L."/>
            <person name="Vaario L.-M."/>
            <person name="Yamada A."/>
            <person name="Yan M."/>
            <person name="Wang P."/>
            <person name="Xu J."/>
            <person name="Bruns T."/>
            <person name="Baldrian P."/>
            <person name="Vilgalys R."/>
            <person name="Henrissat B."/>
            <person name="Grigoriev I.V."/>
            <person name="Hibbett D."/>
            <person name="Nagy L.G."/>
            <person name="Martin F.M."/>
        </authorList>
    </citation>
    <scope>NUCLEOTIDE SEQUENCE</scope>
    <source>
        <strain evidence="4">BED1</strain>
    </source>
</reference>
<dbReference type="Gene3D" id="3.30.70.360">
    <property type="match status" value="1"/>
</dbReference>
<dbReference type="FunFam" id="3.30.70.360:FF:000004">
    <property type="entry name" value="Peptidase M20 domain-containing protein 2"/>
    <property type="match status" value="1"/>
</dbReference>
<dbReference type="GO" id="GO:0016805">
    <property type="term" value="F:dipeptidase activity"/>
    <property type="evidence" value="ECO:0007669"/>
    <property type="project" value="TreeGrafter"/>
</dbReference>
<dbReference type="SUPFAM" id="SSF53187">
    <property type="entry name" value="Zn-dependent exopeptidases"/>
    <property type="match status" value="1"/>
</dbReference>
<comment type="caution">
    <text evidence="4">The sequence shown here is derived from an EMBL/GenBank/DDBJ whole genome shotgun (WGS) entry which is preliminary data.</text>
</comment>
<gene>
    <name evidence="4" type="ORF">L210DRAFT_3657974</name>
</gene>
<dbReference type="EMBL" id="WHUW01000376">
    <property type="protein sequence ID" value="KAF8415059.1"/>
    <property type="molecule type" value="Genomic_DNA"/>
</dbReference>
<name>A0AAD4BA61_BOLED</name>
<dbReference type="Pfam" id="PF01546">
    <property type="entry name" value="Peptidase_M20"/>
    <property type="match status" value="1"/>
</dbReference>
<dbReference type="InterPro" id="IPR052030">
    <property type="entry name" value="Peptidase_M20/M20A_hydrolases"/>
</dbReference>